<dbReference type="PANTHER" id="PTHR30146:SF45">
    <property type="entry name" value="CATABOLITE REPRESSOR_ACTIVATOR"/>
    <property type="match status" value="1"/>
</dbReference>
<reference evidence="5" key="1">
    <citation type="submission" date="2019-05" db="EMBL/GenBank/DDBJ databases">
        <authorList>
            <consortium name="Pathogen Informatics"/>
        </authorList>
    </citation>
    <scope>NUCLEOTIDE SEQUENCE [LARGE SCALE GENOMIC DNA]</scope>
    <source>
        <strain evidence="5">NCTC12965</strain>
    </source>
</reference>
<dbReference type="CDD" id="cd06274">
    <property type="entry name" value="PBP1_FruR"/>
    <property type="match status" value="1"/>
</dbReference>
<dbReference type="STRING" id="47917.AV650_16960"/>
<evidence type="ECO:0000256" key="3">
    <source>
        <dbReference type="ARBA" id="ARBA00023125"/>
    </source>
</evidence>
<dbReference type="Gene3D" id="1.10.260.40">
    <property type="entry name" value="lambda repressor-like DNA-binding domains"/>
    <property type="match status" value="1"/>
</dbReference>
<dbReference type="RefSeq" id="WP_024487057.1">
    <property type="nucleotide sequence ID" value="NZ_CAMKUH010000006.1"/>
</dbReference>
<dbReference type="GeneID" id="30322702"/>
<name>A0A0F7HFI6_SERFO</name>
<protein>
    <submittedName>
        <fullName evidence="5">Degradation activator</fullName>
    </submittedName>
</protein>
<dbReference type="InterPro" id="IPR000843">
    <property type="entry name" value="HTH_LacI"/>
</dbReference>
<evidence type="ECO:0000313" key="5">
    <source>
        <dbReference type="EMBL" id="VTR50514.1"/>
    </source>
</evidence>
<dbReference type="KEGG" id="sfw:WN53_21210"/>
<organism evidence="5">
    <name type="scientific">Serratia fonticola</name>
    <dbReference type="NCBI Taxonomy" id="47917"/>
    <lineage>
        <taxon>Bacteria</taxon>
        <taxon>Pseudomonadati</taxon>
        <taxon>Pseudomonadota</taxon>
        <taxon>Gammaproteobacteria</taxon>
        <taxon>Enterobacterales</taxon>
        <taxon>Yersiniaceae</taxon>
        <taxon>Serratia</taxon>
    </lineage>
</organism>
<dbReference type="Pfam" id="PF13407">
    <property type="entry name" value="Peripla_BP_4"/>
    <property type="match status" value="1"/>
</dbReference>
<evidence type="ECO:0000256" key="4">
    <source>
        <dbReference type="ARBA" id="ARBA00023163"/>
    </source>
</evidence>
<dbReference type="SUPFAM" id="SSF53822">
    <property type="entry name" value="Periplasmic binding protein-like I"/>
    <property type="match status" value="1"/>
</dbReference>
<keyword evidence="1" id="KW-0678">Repressor</keyword>
<keyword evidence="2" id="KW-0805">Transcription regulation</keyword>
<sequence>MTGFKAKKTTIYDLAELAGASSSAVSAVLNGSWKKRRIGAQLAEKILRLAEEQGYTVNQQASLLRRRKSTMIGMIVPKYDNRYFGSIVELFESMARERGLFPVITCTSRDPELEIEAARTMLSYQVDWIISTGATAPDNITEICAASGISTLNLDLPGTLAPSVITDNYAGAKELTLRILANCEKRLGYLKPLIFVGGRGVDHNTTERLRGFRDAHRQLGLEVIEENLLACGYSPDKAELAMKTFIAQGGDLQTGLFVNSTISLEGVMRWLVASGYRGDKQPAMGCFDWDPFVLLLGHDIVMVKQDVNKMLQAAFALIDANSQEKQLIEIPPIFPEMI</sequence>
<dbReference type="InterPro" id="IPR025997">
    <property type="entry name" value="SBP_2_dom"/>
</dbReference>
<dbReference type="PROSITE" id="PS50932">
    <property type="entry name" value="HTH_LACI_2"/>
    <property type="match status" value="1"/>
</dbReference>
<dbReference type="GO" id="GO:0000976">
    <property type="term" value="F:transcription cis-regulatory region binding"/>
    <property type="evidence" value="ECO:0007669"/>
    <property type="project" value="TreeGrafter"/>
</dbReference>
<accession>A0A0F7HFI6</accession>
<dbReference type="SUPFAM" id="SSF47413">
    <property type="entry name" value="lambda repressor-like DNA-binding domains"/>
    <property type="match status" value="1"/>
</dbReference>
<dbReference type="EMBL" id="CABEEZ010000122">
    <property type="protein sequence ID" value="VTR50514.1"/>
    <property type="molecule type" value="Genomic_DNA"/>
</dbReference>
<gene>
    <name evidence="5" type="primary">degA_1</name>
    <name evidence="5" type="ORF">NCTC12965_05993</name>
</gene>
<dbReference type="SMART" id="SM00354">
    <property type="entry name" value="HTH_LACI"/>
    <property type="match status" value="1"/>
</dbReference>
<dbReference type="InterPro" id="IPR028082">
    <property type="entry name" value="Peripla_BP_I"/>
</dbReference>
<dbReference type="AlphaFoldDB" id="A0A0F7HFI6"/>
<proteinExistence type="predicted"/>
<dbReference type="InterPro" id="IPR010982">
    <property type="entry name" value="Lambda_DNA-bd_dom_sf"/>
</dbReference>
<dbReference type="GO" id="GO:0055085">
    <property type="term" value="P:transmembrane transport"/>
    <property type="evidence" value="ECO:0007669"/>
    <property type="project" value="UniProtKB-ARBA"/>
</dbReference>
<evidence type="ECO:0000256" key="1">
    <source>
        <dbReference type="ARBA" id="ARBA00022491"/>
    </source>
</evidence>
<keyword evidence="4" id="KW-0804">Transcription</keyword>
<dbReference type="Gene3D" id="3.40.50.2300">
    <property type="match status" value="2"/>
</dbReference>
<keyword evidence="3" id="KW-0238">DNA-binding</keyword>
<dbReference type="PANTHER" id="PTHR30146">
    <property type="entry name" value="LACI-RELATED TRANSCRIPTIONAL REPRESSOR"/>
    <property type="match status" value="1"/>
</dbReference>
<evidence type="ECO:0000256" key="2">
    <source>
        <dbReference type="ARBA" id="ARBA00023015"/>
    </source>
</evidence>
<dbReference type="GO" id="GO:0003700">
    <property type="term" value="F:DNA-binding transcription factor activity"/>
    <property type="evidence" value="ECO:0007669"/>
    <property type="project" value="TreeGrafter"/>
</dbReference>